<organism evidence="9">
    <name type="scientific">Fervidicoccus fontis</name>
    <dbReference type="NCBI Taxonomy" id="683846"/>
    <lineage>
        <taxon>Archaea</taxon>
        <taxon>Thermoproteota</taxon>
        <taxon>Thermoprotei</taxon>
        <taxon>Fervidicoccales</taxon>
        <taxon>Fervidicoccaceae</taxon>
        <taxon>Fervidicoccus</taxon>
    </lineage>
</organism>
<name>A0A7J3ZJ58_9CREN</name>
<feature type="domain" description="Large ribosomal subunit protein uL10-like insertion" evidence="8">
    <location>
        <begin position="117"/>
        <end position="187"/>
    </location>
</feature>
<evidence type="ECO:0000256" key="3">
    <source>
        <dbReference type="ARBA" id="ARBA00022884"/>
    </source>
</evidence>
<evidence type="ECO:0000313" key="9">
    <source>
        <dbReference type="EMBL" id="HHQ80079.1"/>
    </source>
</evidence>
<dbReference type="FunFam" id="3.90.105.20:FF:000001">
    <property type="entry name" value="60S acidic ribosomal protein P0"/>
    <property type="match status" value="1"/>
</dbReference>
<sequence>MRLVQKERRVPEWKVQVVEGLSELIKSYPVVAVASLTGVSSSLLQKIRRVIRQLYGDDIVLVVAKNSLFRLAAKRAGLKGREKLEPLLTGQRLFLFSRLNPFELYAVLERVKMPVPARPGMVVDREIVIPAGDTGIPPGPILSSFGRLRIPTRVQGGTVWIAKDTRVAKPGDVISADLAAMLQRLGIYPAEAGIEVEAVLEDGVLMPRESLKLDIDEYRSMIAEAFGNALALGSETALPAPEALERSLAKAFIRAVRLAAEAGLVLPGIEKDVIAWAVRKAYAIVYALGDRARELGIEAPALPVETRPAEEKGGEEKMEEAEEGREERKELSEEELATGLGALFG</sequence>
<evidence type="ECO:0000256" key="1">
    <source>
        <dbReference type="ARBA" id="ARBA00008889"/>
    </source>
</evidence>
<dbReference type="InterPro" id="IPR022909">
    <property type="entry name" value="Ribosomal_uL10_arc"/>
</dbReference>
<dbReference type="CDD" id="cd05795">
    <property type="entry name" value="Ribosomal_P0_L10e"/>
    <property type="match status" value="1"/>
</dbReference>
<gene>
    <name evidence="6" type="primary">rpl10</name>
    <name evidence="6" type="synonym">rplP0</name>
    <name evidence="9" type="ORF">ENM78_01235</name>
</gene>
<dbReference type="GO" id="GO:0002181">
    <property type="term" value="P:cytoplasmic translation"/>
    <property type="evidence" value="ECO:0007669"/>
    <property type="project" value="TreeGrafter"/>
</dbReference>
<dbReference type="PANTHER" id="PTHR45699:SF3">
    <property type="entry name" value="LARGE RIBOSOMAL SUBUNIT PROTEIN UL10"/>
    <property type="match status" value="1"/>
</dbReference>
<dbReference type="HAMAP" id="MF_00280">
    <property type="entry name" value="Ribosomal_uL10_arch"/>
    <property type="match status" value="1"/>
</dbReference>
<comment type="function">
    <text evidence="6">Forms part of the ribosomal stalk, playing a central role in the interaction of the ribosome with GTP-bound translation factors.</text>
</comment>
<keyword evidence="5 6" id="KW-0687">Ribonucleoprotein</keyword>
<dbReference type="SUPFAM" id="SSF160369">
    <property type="entry name" value="Ribosomal protein L10-like"/>
    <property type="match status" value="1"/>
</dbReference>
<proteinExistence type="inferred from homology"/>
<reference evidence="9" key="1">
    <citation type="journal article" date="2020" name="mSystems">
        <title>Genome- and Community-Level Interaction Insights into Carbon Utilization and Element Cycling Functions of Hydrothermarchaeota in Hydrothermal Sediment.</title>
        <authorList>
            <person name="Zhou Z."/>
            <person name="Liu Y."/>
            <person name="Xu W."/>
            <person name="Pan J."/>
            <person name="Luo Z.H."/>
            <person name="Li M."/>
        </authorList>
    </citation>
    <scope>NUCLEOTIDE SEQUENCE [LARGE SCALE GENOMIC DNA]</scope>
    <source>
        <strain evidence="9">SpSt-1116</strain>
    </source>
</reference>
<comment type="caution">
    <text evidence="9">The sequence shown here is derived from an EMBL/GenBank/DDBJ whole genome shotgun (WGS) entry which is preliminary data.</text>
</comment>
<dbReference type="InterPro" id="IPR043141">
    <property type="entry name" value="Ribosomal_uL10-like_sf"/>
</dbReference>
<evidence type="ECO:0000256" key="7">
    <source>
        <dbReference type="SAM" id="MobiDB-lite"/>
    </source>
</evidence>
<dbReference type="AlphaFoldDB" id="A0A7J3ZJ58"/>
<dbReference type="NCBIfam" id="NF003095">
    <property type="entry name" value="PRK04019.1-1"/>
    <property type="match status" value="1"/>
</dbReference>
<dbReference type="EMBL" id="DRZC01000019">
    <property type="protein sequence ID" value="HHQ80079.1"/>
    <property type="molecule type" value="Genomic_DNA"/>
</dbReference>
<keyword evidence="4 6" id="KW-0689">Ribosomal protein</keyword>
<dbReference type="Gene3D" id="3.90.105.20">
    <property type="match status" value="1"/>
</dbReference>
<evidence type="ECO:0000256" key="6">
    <source>
        <dbReference type="HAMAP-Rule" id="MF_00280"/>
    </source>
</evidence>
<dbReference type="PANTHER" id="PTHR45699">
    <property type="entry name" value="60S ACIDIC RIBOSOMAL PROTEIN P0"/>
    <property type="match status" value="1"/>
</dbReference>
<dbReference type="InterPro" id="IPR050323">
    <property type="entry name" value="Ribosomal_protein_uL10"/>
</dbReference>
<feature type="compositionally biased region" description="Basic and acidic residues" evidence="7">
    <location>
        <begin position="307"/>
        <end position="316"/>
    </location>
</feature>
<comment type="similarity">
    <text evidence="1 6">Belongs to the universal ribosomal protein uL10 family.</text>
</comment>
<evidence type="ECO:0000256" key="5">
    <source>
        <dbReference type="ARBA" id="ARBA00023274"/>
    </source>
</evidence>
<keyword evidence="3 6" id="KW-0694">RNA-binding</keyword>
<dbReference type="Pfam" id="PF17777">
    <property type="entry name" value="RL10P_insert"/>
    <property type="match status" value="1"/>
</dbReference>
<dbReference type="Gene3D" id="3.30.70.1730">
    <property type="match status" value="1"/>
</dbReference>
<protein>
    <recommendedName>
        <fullName evidence="6">Large ribosomal subunit protein uL10</fullName>
    </recommendedName>
    <alternativeName>
        <fullName evidence="6">Acidic ribosomal protein P0 homolog</fullName>
    </alternativeName>
</protein>
<evidence type="ECO:0000256" key="2">
    <source>
        <dbReference type="ARBA" id="ARBA00022730"/>
    </source>
</evidence>
<evidence type="ECO:0000256" key="4">
    <source>
        <dbReference type="ARBA" id="ARBA00022980"/>
    </source>
</evidence>
<dbReference type="GO" id="GO:0070180">
    <property type="term" value="F:large ribosomal subunit rRNA binding"/>
    <property type="evidence" value="ECO:0007669"/>
    <property type="project" value="UniProtKB-UniRule"/>
</dbReference>
<evidence type="ECO:0000259" key="8">
    <source>
        <dbReference type="Pfam" id="PF17777"/>
    </source>
</evidence>
<keyword evidence="2 6" id="KW-0699">rRNA-binding</keyword>
<accession>A0A7J3ZJ58</accession>
<dbReference type="Gene3D" id="6.10.140.760">
    <property type="match status" value="1"/>
</dbReference>
<dbReference type="GO" id="GO:0000027">
    <property type="term" value="P:ribosomal large subunit assembly"/>
    <property type="evidence" value="ECO:0007669"/>
    <property type="project" value="TreeGrafter"/>
</dbReference>
<dbReference type="InterPro" id="IPR001790">
    <property type="entry name" value="Ribosomal_uL10"/>
</dbReference>
<dbReference type="Pfam" id="PF00466">
    <property type="entry name" value="Ribosomal_L10"/>
    <property type="match status" value="1"/>
</dbReference>
<feature type="region of interest" description="Disordered" evidence="7">
    <location>
        <begin position="304"/>
        <end position="345"/>
    </location>
</feature>
<dbReference type="InterPro" id="IPR043164">
    <property type="entry name" value="Ribosomal_uL10-like_insert_sf"/>
</dbReference>
<dbReference type="GO" id="GO:0003735">
    <property type="term" value="F:structural constituent of ribosome"/>
    <property type="evidence" value="ECO:0007669"/>
    <property type="project" value="TreeGrafter"/>
</dbReference>
<dbReference type="InterPro" id="IPR040637">
    <property type="entry name" value="Ribosomal_uL10-like_insert"/>
</dbReference>
<dbReference type="GO" id="GO:0022625">
    <property type="term" value="C:cytosolic large ribosomal subunit"/>
    <property type="evidence" value="ECO:0007669"/>
    <property type="project" value="TreeGrafter"/>
</dbReference>
<comment type="subunit">
    <text evidence="6">Part of the 50S ribosomal subunit. Forms part of the ribosomal stalk which helps the ribosome interact with GTP-bound translation factors. Forms a heptameric L10(L12)2(L12)2(L12)2 complex, where L10 forms an elongated spine to which the L12 dimers bind in a sequential fashion.</text>
</comment>